<gene>
    <name evidence="7" type="ORF">BKCO1_15000104</name>
</gene>
<evidence type="ECO:0000313" key="7">
    <source>
        <dbReference type="EMBL" id="OJD35740.1"/>
    </source>
</evidence>
<dbReference type="GeneID" id="31011459"/>
<sequence length="354" mass="38194">MAIMNDVVDSQPILSAVSGSARQLFMILRSIGFAEKVRVQITEDGLRFSAEDNRVMQGLAFLEKTLFTTFLFNPPRFSSQSDADDDDADTVPAFAISLPSLLETLQIFGLTDANQRNPFSTFSSREATNAFDNRVLGMASVCRLSYEAPGSPLKVVLEEGGVTTTCELTTYELDEAEDEDIPFARDELAMKIIMRSSFLHDAITELSSTNPENLVLRANPTAPFFSLSASGTLGSTVVEFDRPDNSNDSGARGGHNQQDTLLETFQVAHGVVYSYRFGLIKAAARAMAAATKVSIRGDSQGVLSLQFMIEVDGGQVSFVDFRFVPLIREEAEDGDGGDGDSGDGDSEGDAPGSD</sequence>
<evidence type="ECO:0000256" key="6">
    <source>
        <dbReference type="SAM" id="MobiDB-lite"/>
    </source>
</evidence>
<name>A0A1J9S744_9PEZI</name>
<evidence type="ECO:0000256" key="3">
    <source>
        <dbReference type="ARBA" id="ARBA00022763"/>
    </source>
</evidence>
<dbReference type="AlphaFoldDB" id="A0A1J9S744"/>
<proteinExistence type="inferred from homology"/>
<dbReference type="RefSeq" id="XP_020132000.1">
    <property type="nucleotide sequence ID" value="XM_020271200.1"/>
</dbReference>
<keyword evidence="4" id="KW-0234">DNA repair</keyword>
<dbReference type="GO" id="GO:0004527">
    <property type="term" value="F:exonuclease activity"/>
    <property type="evidence" value="ECO:0007669"/>
    <property type="project" value="UniProtKB-KW"/>
</dbReference>
<keyword evidence="8" id="KW-1185">Reference proteome</keyword>
<dbReference type="InterPro" id="IPR046938">
    <property type="entry name" value="DNA_clamp_sf"/>
</dbReference>
<keyword evidence="7" id="KW-0269">Exonuclease</keyword>
<comment type="similarity">
    <text evidence="2">Belongs to the rad1 family.</text>
</comment>
<evidence type="ECO:0000256" key="5">
    <source>
        <dbReference type="ARBA" id="ARBA00023242"/>
    </source>
</evidence>
<evidence type="ECO:0000256" key="4">
    <source>
        <dbReference type="ARBA" id="ARBA00023204"/>
    </source>
</evidence>
<dbReference type="Pfam" id="PF02144">
    <property type="entry name" value="Rad1"/>
    <property type="match status" value="1"/>
</dbReference>
<dbReference type="PANTHER" id="PTHR10870">
    <property type="entry name" value="CELL CYCLE CHECKPOINT PROTEIN RAD1"/>
    <property type="match status" value="1"/>
</dbReference>
<dbReference type="EMBL" id="MNUE01000015">
    <property type="protein sequence ID" value="OJD35740.1"/>
    <property type="molecule type" value="Genomic_DNA"/>
</dbReference>
<accession>A0A1J9S744</accession>
<keyword evidence="3" id="KW-0227">DNA damage</keyword>
<dbReference type="GO" id="GO:0006281">
    <property type="term" value="P:DNA repair"/>
    <property type="evidence" value="ECO:0007669"/>
    <property type="project" value="UniProtKB-KW"/>
</dbReference>
<dbReference type="GO" id="GO:0000077">
    <property type="term" value="P:DNA damage checkpoint signaling"/>
    <property type="evidence" value="ECO:0007669"/>
    <property type="project" value="InterPro"/>
</dbReference>
<dbReference type="GO" id="GO:0030896">
    <property type="term" value="C:checkpoint clamp complex"/>
    <property type="evidence" value="ECO:0007669"/>
    <property type="project" value="TreeGrafter"/>
</dbReference>
<protein>
    <submittedName>
        <fullName evidence="7">Dna repair exonuclease rad1</fullName>
    </submittedName>
</protein>
<dbReference type="OrthoDB" id="337581at2759"/>
<dbReference type="PRINTS" id="PR01245">
    <property type="entry name" value="RAD1REC1"/>
</dbReference>
<reference evidence="7 8" key="1">
    <citation type="submission" date="2016-10" db="EMBL/GenBank/DDBJ databases">
        <title>Proteomics and genomics reveal pathogen-plant mechanisms compatible with a hemibiotrophic lifestyle of Diplodia corticola.</title>
        <authorList>
            <person name="Fernandes I."/>
            <person name="De Jonge R."/>
            <person name="Van De Peer Y."/>
            <person name="Devreese B."/>
            <person name="Alves A."/>
            <person name="Esteves A.C."/>
        </authorList>
    </citation>
    <scope>NUCLEOTIDE SEQUENCE [LARGE SCALE GENOMIC DNA]</scope>
    <source>
        <strain evidence="7 8">CBS 112549</strain>
    </source>
</reference>
<comment type="subcellular location">
    <subcellularLocation>
        <location evidence="1">Nucleus</location>
    </subcellularLocation>
</comment>
<dbReference type="InterPro" id="IPR003021">
    <property type="entry name" value="Rad1_Rec1_Rad17"/>
</dbReference>
<dbReference type="Proteomes" id="UP000183809">
    <property type="component" value="Unassembled WGS sequence"/>
</dbReference>
<keyword evidence="7" id="KW-0540">Nuclease</keyword>
<keyword evidence="7" id="KW-0378">Hydrolase</keyword>
<keyword evidence="5" id="KW-0539">Nucleus</keyword>
<dbReference type="FunFam" id="3.70.10.10:FF:000014">
    <property type="entry name" value="DNA repair protein Rad1, putative"/>
    <property type="match status" value="1"/>
</dbReference>
<feature type="region of interest" description="Disordered" evidence="6">
    <location>
        <begin position="330"/>
        <end position="354"/>
    </location>
</feature>
<comment type="caution">
    <text evidence="7">The sequence shown here is derived from an EMBL/GenBank/DDBJ whole genome shotgun (WGS) entry which is preliminary data.</text>
</comment>
<dbReference type="STRING" id="236234.A0A1J9S744"/>
<dbReference type="PANTHER" id="PTHR10870:SF0">
    <property type="entry name" value="CELL CYCLE CHECKPOINT PROTEIN RAD1"/>
    <property type="match status" value="1"/>
</dbReference>
<evidence type="ECO:0000256" key="2">
    <source>
        <dbReference type="ARBA" id="ARBA00010991"/>
    </source>
</evidence>
<feature type="compositionally biased region" description="Acidic residues" evidence="6">
    <location>
        <begin position="330"/>
        <end position="348"/>
    </location>
</feature>
<evidence type="ECO:0000256" key="1">
    <source>
        <dbReference type="ARBA" id="ARBA00004123"/>
    </source>
</evidence>
<organism evidence="7 8">
    <name type="scientific">Diplodia corticola</name>
    <dbReference type="NCBI Taxonomy" id="236234"/>
    <lineage>
        <taxon>Eukaryota</taxon>
        <taxon>Fungi</taxon>
        <taxon>Dikarya</taxon>
        <taxon>Ascomycota</taxon>
        <taxon>Pezizomycotina</taxon>
        <taxon>Dothideomycetes</taxon>
        <taxon>Dothideomycetes incertae sedis</taxon>
        <taxon>Botryosphaeriales</taxon>
        <taxon>Botryosphaeriaceae</taxon>
        <taxon>Diplodia</taxon>
    </lineage>
</organism>
<evidence type="ECO:0000313" key="8">
    <source>
        <dbReference type="Proteomes" id="UP000183809"/>
    </source>
</evidence>
<dbReference type="Gene3D" id="3.70.10.10">
    <property type="match status" value="1"/>
</dbReference>
<dbReference type="SUPFAM" id="SSF55979">
    <property type="entry name" value="DNA clamp"/>
    <property type="match status" value="1"/>
</dbReference>